<sequence>MAITIQNIPFFCLIWIGIGFLFIMIGVLMMASRNEEDYYTVDRSISESSSHIQDLFSYFLEEEEKKNRNLREMVLNHSSQKKEEVVGKENNIKENPSMINSEMIQMYEEGYSIEEIAKKLKKGIGEVNLMISLYTMR</sequence>
<name>A0AC61DF04_9FIRM</name>
<keyword evidence="2" id="KW-1185">Reference proteome</keyword>
<comment type="caution">
    <text evidence="1">The sequence shown here is derived from an EMBL/GenBank/DDBJ whole genome shotgun (WGS) entry which is preliminary data.</text>
</comment>
<gene>
    <name evidence="1" type="ORF">CS063_04210</name>
</gene>
<protein>
    <submittedName>
        <fullName evidence="1">Uncharacterized protein</fullName>
    </submittedName>
</protein>
<accession>A0AC61DF04</accession>
<dbReference type="Proteomes" id="UP000224460">
    <property type="component" value="Unassembled WGS sequence"/>
</dbReference>
<evidence type="ECO:0000313" key="2">
    <source>
        <dbReference type="Proteomes" id="UP000224460"/>
    </source>
</evidence>
<dbReference type="EMBL" id="PEDL01000002">
    <property type="protein sequence ID" value="PHV71769.1"/>
    <property type="molecule type" value="Genomic_DNA"/>
</dbReference>
<evidence type="ECO:0000313" key="1">
    <source>
        <dbReference type="EMBL" id="PHV71769.1"/>
    </source>
</evidence>
<organism evidence="1 2">
    <name type="scientific">Sporanaerobium hydrogeniformans</name>
    <dbReference type="NCBI Taxonomy" id="3072179"/>
    <lineage>
        <taxon>Bacteria</taxon>
        <taxon>Bacillati</taxon>
        <taxon>Bacillota</taxon>
        <taxon>Clostridia</taxon>
        <taxon>Lachnospirales</taxon>
        <taxon>Lachnospiraceae</taxon>
        <taxon>Sporanaerobium</taxon>
    </lineage>
</organism>
<reference evidence="1" key="1">
    <citation type="submission" date="2017-10" db="EMBL/GenBank/DDBJ databases">
        <title>Genome sequence of cellulolytic Lachnospiraceae bacterium XHS1971 isolated from hotspring sediment.</title>
        <authorList>
            <person name="Vasudevan G."/>
            <person name="Joshi A.J."/>
            <person name="Hivarkar S."/>
            <person name="Lanjekar V.B."/>
            <person name="Dhakephalkar P.K."/>
            <person name="Dagar S."/>
        </authorList>
    </citation>
    <scope>NUCLEOTIDE SEQUENCE</scope>
    <source>
        <strain evidence="1">XHS1971</strain>
    </source>
</reference>
<proteinExistence type="predicted"/>